<comment type="caution">
    <text evidence="7">The sequence shown here is derived from an EMBL/GenBank/DDBJ whole genome shotgun (WGS) entry which is preliminary data.</text>
</comment>
<dbReference type="Proteomes" id="UP001209570">
    <property type="component" value="Unassembled WGS sequence"/>
</dbReference>
<organism evidence="7 8">
    <name type="scientific">Pythium insidiosum</name>
    <name type="common">Pythiosis disease agent</name>
    <dbReference type="NCBI Taxonomy" id="114742"/>
    <lineage>
        <taxon>Eukaryota</taxon>
        <taxon>Sar</taxon>
        <taxon>Stramenopiles</taxon>
        <taxon>Oomycota</taxon>
        <taxon>Peronosporomycetes</taxon>
        <taxon>Pythiales</taxon>
        <taxon>Pythiaceae</taxon>
        <taxon>Pythium</taxon>
    </lineage>
</organism>
<evidence type="ECO:0000256" key="5">
    <source>
        <dbReference type="ARBA" id="ARBA00023136"/>
    </source>
</evidence>
<gene>
    <name evidence="7" type="ORF">P43SY_010591</name>
</gene>
<keyword evidence="8" id="KW-1185">Reference proteome</keyword>
<dbReference type="Pfam" id="PF05255">
    <property type="entry name" value="UPF0220"/>
    <property type="match status" value="1"/>
</dbReference>
<dbReference type="GO" id="GO:0016020">
    <property type="term" value="C:membrane"/>
    <property type="evidence" value="ECO:0007669"/>
    <property type="project" value="UniProtKB-SubCell"/>
</dbReference>
<feature type="transmembrane region" description="Helical" evidence="6">
    <location>
        <begin position="12"/>
        <end position="33"/>
    </location>
</feature>
<evidence type="ECO:0000256" key="6">
    <source>
        <dbReference type="SAM" id="Phobius"/>
    </source>
</evidence>
<name>A0AAD5LUL4_PYTIN</name>
<keyword evidence="4 6" id="KW-1133">Transmembrane helix</keyword>
<dbReference type="AlphaFoldDB" id="A0AAD5LUL4"/>
<reference evidence="7" key="1">
    <citation type="submission" date="2021-12" db="EMBL/GenBank/DDBJ databases">
        <title>Prjna785345.</title>
        <authorList>
            <person name="Rujirawat T."/>
            <person name="Krajaejun T."/>
        </authorList>
    </citation>
    <scope>NUCLEOTIDE SEQUENCE</scope>
    <source>
        <strain evidence="7">Pi057C3</strain>
    </source>
</reference>
<evidence type="ECO:0000256" key="3">
    <source>
        <dbReference type="ARBA" id="ARBA00022692"/>
    </source>
</evidence>
<feature type="transmembrane region" description="Helical" evidence="6">
    <location>
        <begin position="45"/>
        <end position="65"/>
    </location>
</feature>
<proteinExistence type="inferred from homology"/>
<evidence type="ECO:0008006" key="9">
    <source>
        <dbReference type="Google" id="ProtNLM"/>
    </source>
</evidence>
<accession>A0AAD5LUL4</accession>
<dbReference type="InterPro" id="IPR007919">
    <property type="entry name" value="UPF0220"/>
</dbReference>
<evidence type="ECO:0000256" key="4">
    <source>
        <dbReference type="ARBA" id="ARBA00022989"/>
    </source>
</evidence>
<keyword evidence="5 6" id="KW-0472">Membrane</keyword>
<dbReference type="EMBL" id="JAKCXM010000572">
    <property type="protein sequence ID" value="KAJ0392784.1"/>
    <property type="molecule type" value="Genomic_DNA"/>
</dbReference>
<dbReference type="PANTHER" id="PTHR13180">
    <property type="entry name" value="SMALL MEMBRANE PROTEIN-RELATED"/>
    <property type="match status" value="1"/>
</dbReference>
<protein>
    <recommendedName>
        <fullName evidence="9">Transmembrane protein 50A</fullName>
    </recommendedName>
</protein>
<evidence type="ECO:0000313" key="7">
    <source>
        <dbReference type="EMBL" id="KAJ0392784.1"/>
    </source>
</evidence>
<comment type="subcellular location">
    <subcellularLocation>
        <location evidence="1">Membrane</location>
        <topology evidence="1">Multi-pass membrane protein</topology>
    </subcellularLocation>
</comment>
<evidence type="ECO:0000256" key="1">
    <source>
        <dbReference type="ARBA" id="ARBA00004141"/>
    </source>
</evidence>
<feature type="transmembrane region" description="Helical" evidence="6">
    <location>
        <begin position="86"/>
        <end position="110"/>
    </location>
</feature>
<evidence type="ECO:0000313" key="8">
    <source>
        <dbReference type="Proteomes" id="UP001209570"/>
    </source>
</evidence>
<feature type="transmembrane region" description="Helical" evidence="6">
    <location>
        <begin position="122"/>
        <end position="142"/>
    </location>
</feature>
<comment type="similarity">
    <text evidence="2">Belongs to the UPF0220 family.</text>
</comment>
<evidence type="ECO:0000256" key="2">
    <source>
        <dbReference type="ARBA" id="ARBA00005335"/>
    </source>
</evidence>
<keyword evidence="3 6" id="KW-0812">Transmembrane</keyword>
<sequence>MGVDKSRIGSYVAGLLFGIGWWIFVDGAASAAHNDSQIPFNFIKYLPGIGSSLAFFLLNSLDWEMMSADSMTYHDGDGVACKARTFVLLCVAMSIGALIGSIFVLTHTYVDNPFDESTWPGVAVLLQNVLIFLSTVVMRAGLIASATY</sequence>